<reference evidence="1" key="1">
    <citation type="journal article" date="2015" name="Nature">
        <title>Complex archaea that bridge the gap between prokaryotes and eukaryotes.</title>
        <authorList>
            <person name="Spang A."/>
            <person name="Saw J.H."/>
            <person name="Jorgensen S.L."/>
            <person name="Zaremba-Niedzwiedzka K."/>
            <person name="Martijn J."/>
            <person name="Lind A.E."/>
            <person name="van Eijk R."/>
            <person name="Schleper C."/>
            <person name="Guy L."/>
            <person name="Ettema T.J."/>
        </authorList>
    </citation>
    <scope>NUCLEOTIDE SEQUENCE</scope>
</reference>
<sequence>MKEDAIKDLNKKPVYRIFPKALEPTQQGICPTCGEKVTQFRDSLSRKEYGITGVCQPCQDRIAKLNEE</sequence>
<dbReference type="EMBL" id="LAZR01018931">
    <property type="protein sequence ID" value="KKL94407.1"/>
    <property type="molecule type" value="Genomic_DNA"/>
</dbReference>
<evidence type="ECO:0000313" key="1">
    <source>
        <dbReference type="EMBL" id="KKL94407.1"/>
    </source>
</evidence>
<dbReference type="AlphaFoldDB" id="A0A0F9J5D4"/>
<accession>A0A0F9J5D4</accession>
<proteinExistence type="predicted"/>
<organism evidence="1">
    <name type="scientific">marine sediment metagenome</name>
    <dbReference type="NCBI Taxonomy" id="412755"/>
    <lineage>
        <taxon>unclassified sequences</taxon>
        <taxon>metagenomes</taxon>
        <taxon>ecological metagenomes</taxon>
    </lineage>
</organism>
<name>A0A0F9J5D4_9ZZZZ</name>
<protein>
    <submittedName>
        <fullName evidence="1">Uncharacterized protein</fullName>
    </submittedName>
</protein>
<comment type="caution">
    <text evidence="1">The sequence shown here is derived from an EMBL/GenBank/DDBJ whole genome shotgun (WGS) entry which is preliminary data.</text>
</comment>
<gene>
    <name evidence="1" type="ORF">LCGC14_1864990</name>
</gene>